<gene>
    <name evidence="2" type="ORF">SAMN05443639_106328</name>
</gene>
<dbReference type="Gene3D" id="3.90.180.10">
    <property type="entry name" value="Medium-chain alcohol dehydrogenases, catalytic domain"/>
    <property type="match status" value="1"/>
</dbReference>
<sequence>MRALLTKKTEAGLSTALTGLDPARQRSGADALSRRRGRLRTRAGHGPAGVDGALHRGITLAGIDSVRAPRELRLAAWARLATDLELPKLAAATQEIELADVPGTVAHLLRGEVRGRLVVRIS</sequence>
<protein>
    <recommendedName>
        <fullName evidence="4">Zinc-binding dehydrogenase</fullName>
    </recommendedName>
</protein>
<evidence type="ECO:0000256" key="1">
    <source>
        <dbReference type="SAM" id="MobiDB-lite"/>
    </source>
</evidence>
<dbReference type="AlphaFoldDB" id="A0A1I0IVY8"/>
<keyword evidence="3" id="KW-1185">Reference proteome</keyword>
<dbReference type="Proteomes" id="UP000199181">
    <property type="component" value="Unassembled WGS sequence"/>
</dbReference>
<dbReference type="Gene3D" id="3.40.50.720">
    <property type="entry name" value="NAD(P)-binding Rossmann-like Domain"/>
    <property type="match status" value="1"/>
</dbReference>
<organism evidence="2 3">
    <name type="scientific">Stigmatella erecta</name>
    <dbReference type="NCBI Taxonomy" id="83460"/>
    <lineage>
        <taxon>Bacteria</taxon>
        <taxon>Pseudomonadati</taxon>
        <taxon>Myxococcota</taxon>
        <taxon>Myxococcia</taxon>
        <taxon>Myxococcales</taxon>
        <taxon>Cystobacterineae</taxon>
        <taxon>Archangiaceae</taxon>
        <taxon>Stigmatella</taxon>
    </lineage>
</organism>
<accession>A0A1I0IVY8</accession>
<evidence type="ECO:0000313" key="2">
    <source>
        <dbReference type="EMBL" id="SEU01531.1"/>
    </source>
</evidence>
<feature type="compositionally biased region" description="Basic residues" evidence="1">
    <location>
        <begin position="34"/>
        <end position="43"/>
    </location>
</feature>
<reference evidence="3" key="1">
    <citation type="submission" date="2016-10" db="EMBL/GenBank/DDBJ databases">
        <authorList>
            <person name="Varghese N."/>
            <person name="Submissions S."/>
        </authorList>
    </citation>
    <scope>NUCLEOTIDE SEQUENCE [LARGE SCALE GENOMIC DNA]</scope>
    <source>
        <strain evidence="3">DSM 16858</strain>
    </source>
</reference>
<proteinExistence type="predicted"/>
<evidence type="ECO:0000313" key="3">
    <source>
        <dbReference type="Proteomes" id="UP000199181"/>
    </source>
</evidence>
<evidence type="ECO:0008006" key="4">
    <source>
        <dbReference type="Google" id="ProtNLM"/>
    </source>
</evidence>
<name>A0A1I0IVY8_9BACT</name>
<dbReference type="EMBL" id="FOIJ01000006">
    <property type="protein sequence ID" value="SEU01531.1"/>
    <property type="molecule type" value="Genomic_DNA"/>
</dbReference>
<feature type="region of interest" description="Disordered" evidence="1">
    <location>
        <begin position="17"/>
        <end position="50"/>
    </location>
</feature>
<dbReference type="RefSeq" id="WP_177233634.1">
    <property type="nucleotide sequence ID" value="NZ_FOIJ01000006.1"/>
</dbReference>